<feature type="domain" description="Restriction endonuclease type IV Mrr" evidence="2">
    <location>
        <begin position="163"/>
        <end position="265"/>
    </location>
</feature>
<accession>A0ABV2HVL2</accession>
<feature type="transmembrane region" description="Helical" evidence="1">
    <location>
        <begin position="23"/>
        <end position="44"/>
    </location>
</feature>
<dbReference type="EMBL" id="JBEPLM010000007">
    <property type="protein sequence ID" value="MET3594651.1"/>
    <property type="molecule type" value="Genomic_DNA"/>
</dbReference>
<dbReference type="InterPro" id="IPR011856">
    <property type="entry name" value="tRNA_endonuc-like_dom_sf"/>
</dbReference>
<name>A0ABV2HVL2_9HYPH</name>
<dbReference type="InterPro" id="IPR052906">
    <property type="entry name" value="Type_IV_Methyl-Rstrct_Enzyme"/>
</dbReference>
<keyword evidence="1" id="KW-0812">Transmembrane</keyword>
<comment type="caution">
    <text evidence="3">The sequence shown here is derived from an EMBL/GenBank/DDBJ whole genome shotgun (WGS) entry which is preliminary data.</text>
</comment>
<proteinExistence type="predicted"/>
<protein>
    <recommendedName>
        <fullName evidence="2">Restriction endonuclease type IV Mrr domain-containing protein</fullName>
    </recommendedName>
</protein>
<dbReference type="InterPro" id="IPR011335">
    <property type="entry name" value="Restrct_endonuc-II-like"/>
</dbReference>
<organism evidence="3 4">
    <name type="scientific">Mesorhizobium shonense</name>
    <dbReference type="NCBI Taxonomy" id="1209948"/>
    <lineage>
        <taxon>Bacteria</taxon>
        <taxon>Pseudomonadati</taxon>
        <taxon>Pseudomonadota</taxon>
        <taxon>Alphaproteobacteria</taxon>
        <taxon>Hyphomicrobiales</taxon>
        <taxon>Phyllobacteriaceae</taxon>
        <taxon>Mesorhizobium</taxon>
    </lineage>
</organism>
<sequence length="298" mass="32733">MLNIFVAPAIIAGMIWWFFGGDFWFWFWTGVLALVAWAVLYFVFKIAEGRAQSRSDALLRQKIADDAAAEEQRQHDDIKRWHEIARGHKDALTLRYRQLVTKDVYGAELLDAWRKELPRFRKSVGIAGREDTVASFDSQITLIVQAWVKAATSSPASAFISGDPVEYERWCAEILRQNGWDASTTKASGGQGVDIIAKKGGRTAAIQCKLYTSGPVGNKAVQEVHAAAGYVDAAHAVVVSSGDYTPSARQLAAKLGVLLLHHSQLPKLEALLPGKEKAESRILLPNHGSGLIIPPSEK</sequence>
<evidence type="ECO:0000256" key="1">
    <source>
        <dbReference type="SAM" id="Phobius"/>
    </source>
</evidence>
<dbReference type="SUPFAM" id="SSF52980">
    <property type="entry name" value="Restriction endonuclease-like"/>
    <property type="match status" value="1"/>
</dbReference>
<evidence type="ECO:0000259" key="2">
    <source>
        <dbReference type="Pfam" id="PF04471"/>
    </source>
</evidence>
<dbReference type="PANTHER" id="PTHR30015:SF6">
    <property type="entry name" value="SLL1429 PROTEIN"/>
    <property type="match status" value="1"/>
</dbReference>
<dbReference type="Pfam" id="PF04471">
    <property type="entry name" value="Mrr_cat"/>
    <property type="match status" value="1"/>
</dbReference>
<dbReference type="RefSeq" id="WP_354416093.1">
    <property type="nucleotide sequence ID" value="NZ_JBEPLM010000007.1"/>
</dbReference>
<keyword evidence="1" id="KW-0472">Membrane</keyword>
<evidence type="ECO:0000313" key="4">
    <source>
        <dbReference type="Proteomes" id="UP001549036"/>
    </source>
</evidence>
<reference evidence="3 4" key="1">
    <citation type="submission" date="2024-06" db="EMBL/GenBank/DDBJ databases">
        <title>Genomic Encyclopedia of Type Strains, Phase IV (KMG-IV): sequencing the most valuable type-strain genomes for metagenomic binning, comparative biology and taxonomic classification.</title>
        <authorList>
            <person name="Goeker M."/>
        </authorList>
    </citation>
    <scope>NUCLEOTIDE SEQUENCE [LARGE SCALE GENOMIC DNA]</scope>
    <source>
        <strain evidence="3 4">DSM 29846</strain>
    </source>
</reference>
<dbReference type="InterPro" id="IPR007560">
    <property type="entry name" value="Restrct_endonuc_IV_Mrr"/>
</dbReference>
<keyword evidence="1" id="KW-1133">Transmembrane helix</keyword>
<dbReference type="Gene3D" id="3.40.1350.10">
    <property type="match status" value="1"/>
</dbReference>
<dbReference type="PANTHER" id="PTHR30015">
    <property type="entry name" value="MRR RESTRICTION SYSTEM PROTEIN"/>
    <property type="match status" value="1"/>
</dbReference>
<gene>
    <name evidence="3" type="ORF">ABID26_004059</name>
</gene>
<dbReference type="Proteomes" id="UP001549036">
    <property type="component" value="Unassembled WGS sequence"/>
</dbReference>
<keyword evidence="4" id="KW-1185">Reference proteome</keyword>
<evidence type="ECO:0000313" key="3">
    <source>
        <dbReference type="EMBL" id="MET3594651.1"/>
    </source>
</evidence>